<feature type="region of interest" description="Disordered" evidence="10">
    <location>
        <begin position="59"/>
        <end position="192"/>
    </location>
</feature>
<dbReference type="InterPro" id="IPR005225">
    <property type="entry name" value="Small_GTP-bd"/>
</dbReference>
<dbReference type="PROSITE" id="PS01176">
    <property type="entry name" value="IF2"/>
    <property type="match status" value="1"/>
</dbReference>
<feature type="binding site" evidence="8">
    <location>
        <begin position="404"/>
        <end position="408"/>
    </location>
    <ligand>
        <name>GTP</name>
        <dbReference type="ChEBI" id="CHEBI:37565"/>
    </ligand>
</feature>
<feature type="binding site" evidence="8">
    <location>
        <begin position="458"/>
        <end position="461"/>
    </location>
    <ligand>
        <name>GTP</name>
        <dbReference type="ChEBI" id="CHEBI:37565"/>
    </ligand>
</feature>
<keyword evidence="5 8" id="KW-0648">Protein biosynthesis</keyword>
<evidence type="ECO:0000256" key="9">
    <source>
        <dbReference type="RuleBase" id="RU000644"/>
    </source>
</evidence>
<dbReference type="CDD" id="cd03702">
    <property type="entry name" value="IF2_mtIF2_II"/>
    <property type="match status" value="1"/>
</dbReference>
<dbReference type="Gene3D" id="2.40.30.10">
    <property type="entry name" value="Translation factors"/>
    <property type="match status" value="2"/>
</dbReference>
<evidence type="ECO:0000256" key="6">
    <source>
        <dbReference type="ARBA" id="ARBA00023134"/>
    </source>
</evidence>
<dbReference type="InterPro" id="IPR009000">
    <property type="entry name" value="Transl_B-barrel_sf"/>
</dbReference>
<dbReference type="PANTHER" id="PTHR43381">
    <property type="entry name" value="TRANSLATION INITIATION FACTOR IF-2-RELATED"/>
    <property type="match status" value="1"/>
</dbReference>
<feature type="region of interest" description="G-domain" evidence="8">
    <location>
        <begin position="352"/>
        <end position="500"/>
    </location>
</feature>
<dbReference type="GO" id="GO:0003743">
    <property type="term" value="F:translation initiation factor activity"/>
    <property type="evidence" value="ECO:0007669"/>
    <property type="project" value="UniProtKB-KW"/>
</dbReference>
<dbReference type="PANTHER" id="PTHR43381:SF5">
    <property type="entry name" value="TR-TYPE G DOMAIN-CONTAINING PROTEIN"/>
    <property type="match status" value="1"/>
</dbReference>
<dbReference type="CDD" id="cd03692">
    <property type="entry name" value="mtIF2_IVc"/>
    <property type="match status" value="1"/>
</dbReference>
<keyword evidence="13" id="KW-1185">Reference proteome</keyword>
<keyword evidence="8" id="KW-0963">Cytoplasm</keyword>
<gene>
    <name evidence="8 12" type="primary">infB</name>
    <name evidence="12" type="ORF">SOJ16_001003</name>
</gene>
<dbReference type="InterPro" id="IPR027417">
    <property type="entry name" value="P-loop_NTPase"/>
</dbReference>
<evidence type="ECO:0000256" key="2">
    <source>
        <dbReference type="ARBA" id="ARBA00020675"/>
    </source>
</evidence>
<feature type="domain" description="Tr-type G" evidence="11">
    <location>
        <begin position="349"/>
        <end position="518"/>
    </location>
</feature>
<dbReference type="InterPro" id="IPR006847">
    <property type="entry name" value="IF2_N"/>
</dbReference>
<keyword evidence="6 8" id="KW-0342">GTP-binding</keyword>
<evidence type="ECO:0000256" key="3">
    <source>
        <dbReference type="ARBA" id="ARBA00022540"/>
    </source>
</evidence>
<dbReference type="InterPro" id="IPR000178">
    <property type="entry name" value="TF_IF2_bacterial-like"/>
</dbReference>
<dbReference type="InterPro" id="IPR015760">
    <property type="entry name" value="TIF_IF2"/>
</dbReference>
<feature type="binding site" evidence="8">
    <location>
        <begin position="358"/>
        <end position="365"/>
    </location>
    <ligand>
        <name>GTP</name>
        <dbReference type="ChEBI" id="CHEBI:37565"/>
    </ligand>
</feature>
<dbReference type="RefSeq" id="WP_045174527.1">
    <property type="nucleotide sequence ID" value="NZ_CP139957.1"/>
</dbReference>
<evidence type="ECO:0000256" key="10">
    <source>
        <dbReference type="SAM" id="MobiDB-lite"/>
    </source>
</evidence>
<dbReference type="Pfam" id="PF00009">
    <property type="entry name" value="GTP_EFTU"/>
    <property type="match status" value="1"/>
</dbReference>
<comment type="similarity">
    <text evidence="1 8 9">Belongs to the TRAFAC class translation factor GTPase superfamily. Classic translation factor GTPase family. IF-2 subfamily.</text>
</comment>
<dbReference type="Gene3D" id="3.40.50.10050">
    <property type="entry name" value="Translation initiation factor IF- 2, domain 3"/>
    <property type="match status" value="1"/>
</dbReference>
<dbReference type="InterPro" id="IPR000795">
    <property type="entry name" value="T_Tr_GTP-bd_dom"/>
</dbReference>
<dbReference type="Proteomes" id="UP001322744">
    <property type="component" value="Chromosome"/>
</dbReference>
<dbReference type="SUPFAM" id="SSF52540">
    <property type="entry name" value="P-loop containing nucleoside triphosphate hydrolases"/>
    <property type="match status" value="1"/>
</dbReference>
<feature type="compositionally biased region" description="Basic and acidic residues" evidence="10">
    <location>
        <begin position="151"/>
        <end position="187"/>
    </location>
</feature>
<dbReference type="Pfam" id="PF04760">
    <property type="entry name" value="IF2_N"/>
    <property type="match status" value="2"/>
</dbReference>
<dbReference type="SUPFAM" id="SSF52156">
    <property type="entry name" value="Initiation factor IF2/eIF5b, domain 3"/>
    <property type="match status" value="1"/>
</dbReference>
<dbReference type="CDD" id="cd01887">
    <property type="entry name" value="IF2_eIF5B"/>
    <property type="match status" value="1"/>
</dbReference>
<dbReference type="InterPro" id="IPR044145">
    <property type="entry name" value="IF2_II"/>
</dbReference>
<dbReference type="Pfam" id="PF11987">
    <property type="entry name" value="IF-2"/>
    <property type="match status" value="1"/>
</dbReference>
<dbReference type="HAMAP" id="MF_00100_B">
    <property type="entry name" value="IF_2_B"/>
    <property type="match status" value="1"/>
</dbReference>
<dbReference type="InterPro" id="IPR053905">
    <property type="entry name" value="EF-G-like_DII"/>
</dbReference>
<dbReference type="InterPro" id="IPR023115">
    <property type="entry name" value="TIF_IF2_dom3"/>
</dbReference>
<protein>
    <recommendedName>
        <fullName evidence="2 8">Translation initiation factor IF-2</fullName>
    </recommendedName>
</protein>
<evidence type="ECO:0000256" key="7">
    <source>
        <dbReference type="ARBA" id="ARBA00025162"/>
    </source>
</evidence>
<organism evidence="12 13">
    <name type="scientific">Anaerocellum danielii</name>
    <dbReference type="NCBI Taxonomy" id="1387557"/>
    <lineage>
        <taxon>Bacteria</taxon>
        <taxon>Bacillati</taxon>
        <taxon>Bacillota</taxon>
        <taxon>Bacillota incertae sedis</taxon>
        <taxon>Caldicellulosiruptorales</taxon>
        <taxon>Caldicellulosiruptoraceae</taxon>
        <taxon>Anaerocellum</taxon>
    </lineage>
</organism>
<evidence type="ECO:0000256" key="8">
    <source>
        <dbReference type="HAMAP-Rule" id="MF_00100"/>
    </source>
</evidence>
<name>A0ABZ0U251_9FIRM</name>
<dbReference type="SUPFAM" id="SSF50447">
    <property type="entry name" value="Translation proteins"/>
    <property type="match status" value="2"/>
</dbReference>
<evidence type="ECO:0000313" key="13">
    <source>
        <dbReference type="Proteomes" id="UP001322744"/>
    </source>
</evidence>
<evidence type="ECO:0000256" key="5">
    <source>
        <dbReference type="ARBA" id="ARBA00022917"/>
    </source>
</evidence>
<keyword evidence="3 8" id="KW-0396">Initiation factor</keyword>
<feature type="compositionally biased region" description="Basic and acidic residues" evidence="10">
    <location>
        <begin position="59"/>
        <end position="142"/>
    </location>
</feature>
<dbReference type="InterPro" id="IPR036925">
    <property type="entry name" value="TIF_IF2_dom3_sf"/>
</dbReference>
<dbReference type="EMBL" id="CP139957">
    <property type="protein sequence ID" value="WPX09760.1"/>
    <property type="molecule type" value="Genomic_DNA"/>
</dbReference>
<evidence type="ECO:0000256" key="1">
    <source>
        <dbReference type="ARBA" id="ARBA00007733"/>
    </source>
</evidence>
<sequence length="846" mass="95763">MSNKLRIYEFAKLLDMQNKDLMDVLNKLNIEHKNHMSALEENDINLVLEYILHEKDKQQAERRAERRPVSKDMQVQEKRQKPEDRKPRKFDEKPRNEKKGEEKERSRQLRDERKKDERLKKEDSMVTKPETRGRRLDREGRKTAGIGLQQEVEKKQVSKPKYEVAKEQKIEKKFQDKAQTKQKQEKAPKHRKQAFAIEEEHHEEVILDREELEKVDREVEDTLLEEEYLQEKHVRRGRKEKLKKKSKEQKEVLKLQTKPAQEEKKEEIIKIPEKIVVGEFANLIGKPAAEIIKKLIMLGVMVNINQEIDFDVASLIAEDYGFKVEKEIIKTEEEILLEDKEDPPESLVPRPPVVVVMGHVDHGKTSLLDAIRKTNVTEKEAGGITQHIGASVVEINGRKITFLDTPGHEAFTAMRARGAQVTDIAVLVVAADDGVMPQTVEAINHAKAANVTIIVAINKIDKPEANPERVKQQLSEYGLIPEEWGGDTVFVNVSAKKKIGIDHLLEMILLVADLMELKANPNRPARGRVIEAKLDKGRGPVATVLIQKGTLKVGDYVVVGNTWGRVRAMMDDKGQRIKEAGPSMPVEILGLEDVPIAGDELVCVKDEKTAKTVAQIRQEKLKEEKMQSTKISLDELFERIQKGQLKELRVIIKADVQGSVEALKSAVERLSNDKVTVKVIHAAVGAITESDVTLASASDAIIIGFNVRPEVGAMSLAEKEKVDVRMYRIIYDVINDIEAAMKGLLEPVYKEVVIGHAEVRQIFKSSAVGTIAGCYVLDGKITRTANARIIRDGVIVYEGKLASLKRFKDDVREVAAGYECGMTFEKFNDIKEGDIVEAYEMQKVEN</sequence>
<evidence type="ECO:0000256" key="4">
    <source>
        <dbReference type="ARBA" id="ARBA00022741"/>
    </source>
</evidence>
<dbReference type="Gene3D" id="3.40.50.300">
    <property type="entry name" value="P-loop containing nucleotide triphosphate hydrolases"/>
    <property type="match status" value="1"/>
</dbReference>
<comment type="function">
    <text evidence="7 8 9">One of the essential components for the initiation of protein synthesis. Protects formylmethionyl-tRNA from spontaneous hydrolysis and promotes its binding to the 30S ribosomal subunits. Also involved in the hydrolysis of GTP during the formation of the 70S ribosomal complex.</text>
</comment>
<accession>A0ABZ0U251</accession>
<comment type="subcellular location">
    <subcellularLocation>
        <location evidence="8">Cytoplasm</location>
    </subcellularLocation>
</comment>
<evidence type="ECO:0000313" key="12">
    <source>
        <dbReference type="EMBL" id="WPX09760.1"/>
    </source>
</evidence>
<reference evidence="12 13" key="1">
    <citation type="submission" date="2023-12" db="EMBL/GenBank/DDBJ databases">
        <authorList>
            <person name="Manesh M.J.H."/>
            <person name="Bing R.G."/>
            <person name="Willard D.J."/>
            <person name="Kelly R.M."/>
        </authorList>
    </citation>
    <scope>NUCLEOTIDE SEQUENCE [LARGE SCALE GENOMIC DNA]</scope>
    <source>
        <strain evidence="12 13">DSM 8977</strain>
    </source>
</reference>
<proteinExistence type="inferred from homology"/>
<dbReference type="Gene3D" id="1.10.10.2480">
    <property type="match status" value="1"/>
</dbReference>
<dbReference type="Pfam" id="PF22042">
    <property type="entry name" value="EF-G_D2"/>
    <property type="match status" value="1"/>
</dbReference>
<dbReference type="NCBIfam" id="TIGR00231">
    <property type="entry name" value="small_GTP"/>
    <property type="match status" value="1"/>
</dbReference>
<keyword evidence="4 8" id="KW-0547">Nucleotide-binding</keyword>
<dbReference type="NCBIfam" id="TIGR00487">
    <property type="entry name" value="IF-2"/>
    <property type="match status" value="1"/>
</dbReference>
<evidence type="ECO:0000259" key="11">
    <source>
        <dbReference type="PROSITE" id="PS51722"/>
    </source>
</evidence>
<dbReference type="PROSITE" id="PS51722">
    <property type="entry name" value="G_TR_2"/>
    <property type="match status" value="1"/>
</dbReference>